<feature type="compositionally biased region" description="Polar residues" evidence="1">
    <location>
        <begin position="392"/>
        <end position="406"/>
    </location>
</feature>
<protein>
    <submittedName>
        <fullName evidence="2">Uncharacterized protein</fullName>
    </submittedName>
</protein>
<gene>
    <name evidence="2" type="ORF">CTEN210_00170</name>
</gene>
<feature type="compositionally biased region" description="Basic residues" evidence="1">
    <location>
        <begin position="90"/>
        <end position="104"/>
    </location>
</feature>
<proteinExistence type="predicted"/>
<evidence type="ECO:0000256" key="1">
    <source>
        <dbReference type="SAM" id="MobiDB-lite"/>
    </source>
</evidence>
<dbReference type="AlphaFoldDB" id="A0AAD3GY62"/>
<dbReference type="Proteomes" id="UP001054902">
    <property type="component" value="Unassembled WGS sequence"/>
</dbReference>
<feature type="compositionally biased region" description="Low complexity" evidence="1">
    <location>
        <begin position="108"/>
        <end position="124"/>
    </location>
</feature>
<feature type="compositionally biased region" description="Polar residues" evidence="1">
    <location>
        <begin position="125"/>
        <end position="139"/>
    </location>
</feature>
<name>A0AAD3GY62_9STRA</name>
<evidence type="ECO:0000313" key="3">
    <source>
        <dbReference type="Proteomes" id="UP001054902"/>
    </source>
</evidence>
<organism evidence="2 3">
    <name type="scientific">Chaetoceros tenuissimus</name>
    <dbReference type="NCBI Taxonomy" id="426638"/>
    <lineage>
        <taxon>Eukaryota</taxon>
        <taxon>Sar</taxon>
        <taxon>Stramenopiles</taxon>
        <taxon>Ochrophyta</taxon>
        <taxon>Bacillariophyta</taxon>
        <taxon>Coscinodiscophyceae</taxon>
        <taxon>Chaetocerotophycidae</taxon>
        <taxon>Chaetocerotales</taxon>
        <taxon>Chaetocerotaceae</taxon>
        <taxon>Chaetoceros</taxon>
    </lineage>
</organism>
<feature type="region of interest" description="Disordered" evidence="1">
    <location>
        <begin position="365"/>
        <end position="406"/>
    </location>
</feature>
<sequence>MMEPTSSFHLTIKCQLRCYNEYDRQWLELEESSDLPQQEMIAVLHPDEKESGWASVINTPLNTSNHRREECTEGGGSSTNMARIQFKPITKPRSRPTSRIRCSSRARNSLNSSMSDSSASMNNSTHTPQVVSSNSSFTIDHSPMINPVVRNTSPIPIRDIPTHPRTTPRRRRLRDSSSLAAACFDIDENENDLDFLQYKTFHVLLSEIISIEKHESALNSKSAGDFFINTQNNGFLQVTPESKHAHGVFLAFLKASVSEDVFKARDDDAQMLKSEVSTSQDSFDMQKFEANTVKTRFQNESIWDKMKRRSARIFNRFQEMCVCCEGIPNDEVRPYDSISKDGTDSISNSVESVLTEMELDLPHGHDLQIAPQSEVKDIDGENEGIKSEMKEASSQPTEQSPISTTVCNTSLEDKLRAFGV</sequence>
<evidence type="ECO:0000313" key="2">
    <source>
        <dbReference type="EMBL" id="GFH43697.1"/>
    </source>
</evidence>
<comment type="caution">
    <text evidence="2">The sequence shown here is derived from an EMBL/GenBank/DDBJ whole genome shotgun (WGS) entry which is preliminary data.</text>
</comment>
<feature type="compositionally biased region" description="Basic and acidic residues" evidence="1">
    <location>
        <begin position="374"/>
        <end position="391"/>
    </location>
</feature>
<reference evidence="2 3" key="1">
    <citation type="journal article" date="2021" name="Sci. Rep.">
        <title>The genome of the diatom Chaetoceros tenuissimus carries an ancient integrated fragment of an extant virus.</title>
        <authorList>
            <person name="Hongo Y."/>
            <person name="Kimura K."/>
            <person name="Takaki Y."/>
            <person name="Yoshida Y."/>
            <person name="Baba S."/>
            <person name="Kobayashi G."/>
            <person name="Nagasaki K."/>
            <person name="Hano T."/>
            <person name="Tomaru Y."/>
        </authorList>
    </citation>
    <scope>NUCLEOTIDE SEQUENCE [LARGE SCALE GENOMIC DNA]</scope>
    <source>
        <strain evidence="2 3">NIES-3715</strain>
    </source>
</reference>
<feature type="region of interest" description="Disordered" evidence="1">
    <location>
        <begin position="64"/>
        <end position="174"/>
    </location>
</feature>
<keyword evidence="3" id="KW-1185">Reference proteome</keyword>
<accession>A0AAD3GY62</accession>
<dbReference type="EMBL" id="BLLK01000014">
    <property type="protein sequence ID" value="GFH43697.1"/>
    <property type="molecule type" value="Genomic_DNA"/>
</dbReference>
<feature type="compositionally biased region" description="Low complexity" evidence="1">
    <location>
        <begin position="154"/>
        <end position="165"/>
    </location>
</feature>